<reference evidence="2 3" key="1">
    <citation type="submission" date="2019-11" db="EMBL/GenBank/DDBJ databases">
        <title>P. haliotis isolates from Z. marina roots.</title>
        <authorList>
            <person name="Cohen M."/>
            <person name="Jospin G."/>
            <person name="Eisen J.A."/>
            <person name="Coil D.A."/>
        </authorList>
    </citation>
    <scope>NUCLEOTIDE SEQUENCE [LARGE SCALE GENOMIC DNA]</scope>
    <source>
        <strain evidence="2 3">UCD-MCMsp1aY</strain>
    </source>
</reference>
<organism evidence="2 3">
    <name type="scientific">Psychrosphaera haliotis</name>
    <dbReference type="NCBI Taxonomy" id="555083"/>
    <lineage>
        <taxon>Bacteria</taxon>
        <taxon>Pseudomonadati</taxon>
        <taxon>Pseudomonadota</taxon>
        <taxon>Gammaproteobacteria</taxon>
        <taxon>Alteromonadales</taxon>
        <taxon>Pseudoalteromonadaceae</taxon>
        <taxon>Psychrosphaera</taxon>
    </lineage>
</organism>
<comment type="caution">
    <text evidence="2">The sequence shown here is derived from an EMBL/GenBank/DDBJ whole genome shotgun (WGS) entry which is preliminary data.</text>
</comment>
<dbReference type="Proteomes" id="UP000439994">
    <property type="component" value="Unassembled WGS sequence"/>
</dbReference>
<dbReference type="InterPro" id="IPR012902">
    <property type="entry name" value="N_methyl_site"/>
</dbReference>
<keyword evidence="1" id="KW-0472">Membrane</keyword>
<keyword evidence="3" id="KW-1185">Reference proteome</keyword>
<dbReference type="Pfam" id="PF07963">
    <property type="entry name" value="N_methyl"/>
    <property type="match status" value="1"/>
</dbReference>
<sequence length="189" mass="20343">MQEVTILKGELKGLQKTNISHTRGFTLIELIVVILLIAVLGVTALPKLQGTSDYTLTSQRDQLISLLRTVQMRAMQNTQNDTNTCHRIIFQSDKIGLNAQNTSGANIGGCGNGLINVSNNQTSDFLIIEGLSPYTATNRQGSAISTMDFDSWGRTTLNVGNCAKPGCKITLDTGYAVCINGQGYVNACQ</sequence>
<accession>A0A6N8FDW9</accession>
<feature type="transmembrane region" description="Helical" evidence="1">
    <location>
        <begin position="24"/>
        <end position="45"/>
    </location>
</feature>
<dbReference type="PROSITE" id="PS00409">
    <property type="entry name" value="PROKAR_NTER_METHYL"/>
    <property type="match status" value="1"/>
</dbReference>
<evidence type="ECO:0000256" key="1">
    <source>
        <dbReference type="SAM" id="Phobius"/>
    </source>
</evidence>
<keyword evidence="1" id="KW-0812">Transmembrane</keyword>
<keyword evidence="1" id="KW-1133">Transmembrane helix</keyword>
<dbReference type="Gene3D" id="3.30.700.10">
    <property type="entry name" value="Glycoprotein, Type 4 Pilin"/>
    <property type="match status" value="1"/>
</dbReference>
<dbReference type="SUPFAM" id="SSF54523">
    <property type="entry name" value="Pili subunits"/>
    <property type="match status" value="1"/>
</dbReference>
<name>A0A6N8FDW9_9GAMM</name>
<gene>
    <name evidence="2" type="ORF">GNP35_10350</name>
</gene>
<dbReference type="AlphaFoldDB" id="A0A6N8FDW9"/>
<dbReference type="InterPro" id="IPR045584">
    <property type="entry name" value="Pilin-like"/>
</dbReference>
<proteinExistence type="predicted"/>
<evidence type="ECO:0000313" key="2">
    <source>
        <dbReference type="EMBL" id="MUH72862.1"/>
    </source>
</evidence>
<protein>
    <submittedName>
        <fullName evidence="2">Prepilin-type N-terminal cleavage/methylation domain-containing protein</fullName>
    </submittedName>
</protein>
<dbReference type="EMBL" id="WOCD01000003">
    <property type="protein sequence ID" value="MUH72862.1"/>
    <property type="molecule type" value="Genomic_DNA"/>
</dbReference>
<dbReference type="NCBIfam" id="TIGR02532">
    <property type="entry name" value="IV_pilin_GFxxxE"/>
    <property type="match status" value="1"/>
</dbReference>
<evidence type="ECO:0000313" key="3">
    <source>
        <dbReference type="Proteomes" id="UP000439994"/>
    </source>
</evidence>